<dbReference type="PANTHER" id="PTHR45453">
    <property type="entry name" value="PHOSPHATE REGULON SENSOR PROTEIN PHOR"/>
    <property type="match status" value="1"/>
</dbReference>
<keyword evidence="9" id="KW-0812">Transmembrane</keyword>
<dbReference type="Proteomes" id="UP000824140">
    <property type="component" value="Unassembled WGS sequence"/>
</dbReference>
<evidence type="ECO:0000256" key="3">
    <source>
        <dbReference type="ARBA" id="ARBA00012438"/>
    </source>
</evidence>
<dbReference type="PANTHER" id="PTHR45453:SF1">
    <property type="entry name" value="PHOSPHATE REGULON SENSOR PROTEIN PHOR"/>
    <property type="match status" value="1"/>
</dbReference>
<evidence type="ECO:0000256" key="4">
    <source>
        <dbReference type="ARBA" id="ARBA00022553"/>
    </source>
</evidence>
<dbReference type="Pfam" id="PF00512">
    <property type="entry name" value="HisKA"/>
    <property type="match status" value="1"/>
</dbReference>
<reference evidence="11" key="1">
    <citation type="submission" date="2020-10" db="EMBL/GenBank/DDBJ databases">
        <authorList>
            <person name="Gilroy R."/>
        </authorList>
    </citation>
    <scope>NUCLEOTIDE SEQUENCE</scope>
    <source>
        <strain evidence="11">13766</strain>
    </source>
</reference>
<feature type="transmembrane region" description="Helical" evidence="9">
    <location>
        <begin position="7"/>
        <end position="32"/>
    </location>
</feature>
<dbReference type="InterPro" id="IPR005467">
    <property type="entry name" value="His_kinase_dom"/>
</dbReference>
<dbReference type="InterPro" id="IPR036097">
    <property type="entry name" value="HisK_dim/P_sf"/>
</dbReference>
<dbReference type="AlphaFoldDB" id="A0A9D1K4Y4"/>
<evidence type="ECO:0000256" key="7">
    <source>
        <dbReference type="ARBA" id="ARBA00023012"/>
    </source>
</evidence>
<dbReference type="FunFam" id="3.30.565.10:FF:000006">
    <property type="entry name" value="Sensor histidine kinase WalK"/>
    <property type="match status" value="1"/>
</dbReference>
<comment type="subcellular location">
    <subcellularLocation>
        <location evidence="2">Membrane</location>
    </subcellularLocation>
</comment>
<evidence type="ECO:0000256" key="9">
    <source>
        <dbReference type="SAM" id="Phobius"/>
    </source>
</evidence>
<feature type="domain" description="Histidine kinase" evidence="10">
    <location>
        <begin position="242"/>
        <end position="452"/>
    </location>
</feature>
<dbReference type="EMBL" id="DVJN01000036">
    <property type="protein sequence ID" value="HIS91766.1"/>
    <property type="molecule type" value="Genomic_DNA"/>
</dbReference>
<dbReference type="SUPFAM" id="SSF55874">
    <property type="entry name" value="ATPase domain of HSP90 chaperone/DNA topoisomerase II/histidine kinase"/>
    <property type="match status" value="1"/>
</dbReference>
<organism evidence="11 12">
    <name type="scientific">Candidatus Alectryocaccomicrobium excrementavium</name>
    <dbReference type="NCBI Taxonomy" id="2840668"/>
    <lineage>
        <taxon>Bacteria</taxon>
        <taxon>Bacillati</taxon>
        <taxon>Bacillota</taxon>
        <taxon>Clostridia</taxon>
        <taxon>Candidatus Alectryocaccomicrobium</taxon>
    </lineage>
</organism>
<keyword evidence="6" id="KW-0418">Kinase</keyword>
<dbReference type="PROSITE" id="PS50109">
    <property type="entry name" value="HIS_KIN"/>
    <property type="match status" value="1"/>
</dbReference>
<dbReference type="InterPro" id="IPR036890">
    <property type="entry name" value="HATPase_C_sf"/>
</dbReference>
<dbReference type="Pfam" id="PF02518">
    <property type="entry name" value="HATPase_c"/>
    <property type="match status" value="1"/>
</dbReference>
<dbReference type="PRINTS" id="PR00344">
    <property type="entry name" value="BCTRLSENSOR"/>
</dbReference>
<dbReference type="Gene3D" id="3.30.565.10">
    <property type="entry name" value="Histidine kinase-like ATPase, C-terminal domain"/>
    <property type="match status" value="1"/>
</dbReference>
<dbReference type="GO" id="GO:0004721">
    <property type="term" value="F:phosphoprotein phosphatase activity"/>
    <property type="evidence" value="ECO:0007669"/>
    <property type="project" value="TreeGrafter"/>
</dbReference>
<dbReference type="InterPro" id="IPR004358">
    <property type="entry name" value="Sig_transdc_His_kin-like_C"/>
</dbReference>
<dbReference type="EC" id="2.7.13.3" evidence="3"/>
<comment type="catalytic activity">
    <reaction evidence="1">
        <text>ATP + protein L-histidine = ADP + protein N-phospho-L-histidine.</text>
        <dbReference type="EC" id="2.7.13.3"/>
    </reaction>
</comment>
<keyword evidence="9" id="KW-1133">Transmembrane helix</keyword>
<gene>
    <name evidence="11" type="ORF">IAA84_01975</name>
</gene>
<evidence type="ECO:0000256" key="6">
    <source>
        <dbReference type="ARBA" id="ARBA00022777"/>
    </source>
</evidence>
<keyword evidence="8 9" id="KW-0472">Membrane</keyword>
<dbReference type="CDD" id="cd00075">
    <property type="entry name" value="HATPase"/>
    <property type="match status" value="1"/>
</dbReference>
<dbReference type="CDD" id="cd00082">
    <property type="entry name" value="HisKA"/>
    <property type="match status" value="1"/>
</dbReference>
<dbReference type="SMART" id="SM00387">
    <property type="entry name" value="HATPase_c"/>
    <property type="match status" value="1"/>
</dbReference>
<name>A0A9D1K4Y4_9FIRM</name>
<dbReference type="GO" id="GO:0000155">
    <property type="term" value="F:phosphorelay sensor kinase activity"/>
    <property type="evidence" value="ECO:0007669"/>
    <property type="project" value="InterPro"/>
</dbReference>
<dbReference type="InterPro" id="IPR003661">
    <property type="entry name" value="HisK_dim/P_dom"/>
</dbReference>
<dbReference type="InterPro" id="IPR050351">
    <property type="entry name" value="BphY/WalK/GraS-like"/>
</dbReference>
<reference evidence="11" key="2">
    <citation type="journal article" date="2021" name="PeerJ">
        <title>Extensive microbial diversity within the chicken gut microbiome revealed by metagenomics and culture.</title>
        <authorList>
            <person name="Gilroy R."/>
            <person name="Ravi A."/>
            <person name="Getino M."/>
            <person name="Pursley I."/>
            <person name="Horton D.L."/>
            <person name="Alikhan N.F."/>
            <person name="Baker D."/>
            <person name="Gharbi K."/>
            <person name="Hall N."/>
            <person name="Watson M."/>
            <person name="Adriaenssens E.M."/>
            <person name="Foster-Nyarko E."/>
            <person name="Jarju S."/>
            <person name="Secka A."/>
            <person name="Antonio M."/>
            <person name="Oren A."/>
            <person name="Chaudhuri R.R."/>
            <person name="La Ragione R."/>
            <person name="Hildebrand F."/>
            <person name="Pallen M.J."/>
        </authorList>
    </citation>
    <scope>NUCLEOTIDE SEQUENCE</scope>
    <source>
        <strain evidence="11">13766</strain>
    </source>
</reference>
<evidence type="ECO:0000256" key="8">
    <source>
        <dbReference type="ARBA" id="ARBA00023136"/>
    </source>
</evidence>
<evidence type="ECO:0000256" key="1">
    <source>
        <dbReference type="ARBA" id="ARBA00000085"/>
    </source>
</evidence>
<comment type="caution">
    <text evidence="11">The sequence shown here is derived from an EMBL/GenBank/DDBJ whole genome shotgun (WGS) entry which is preliminary data.</text>
</comment>
<evidence type="ECO:0000313" key="12">
    <source>
        <dbReference type="Proteomes" id="UP000824140"/>
    </source>
</evidence>
<dbReference type="SMART" id="SM00388">
    <property type="entry name" value="HisKA"/>
    <property type="match status" value="1"/>
</dbReference>
<evidence type="ECO:0000259" key="10">
    <source>
        <dbReference type="PROSITE" id="PS50109"/>
    </source>
</evidence>
<dbReference type="InterPro" id="IPR003594">
    <property type="entry name" value="HATPase_dom"/>
</dbReference>
<dbReference type="GO" id="GO:0005886">
    <property type="term" value="C:plasma membrane"/>
    <property type="evidence" value="ECO:0007669"/>
    <property type="project" value="TreeGrafter"/>
</dbReference>
<dbReference type="Gene3D" id="1.10.287.130">
    <property type="match status" value="1"/>
</dbReference>
<sequence>MRRKLLRLYWVGVAVTLALGLFTVGTMVYFAISDTEKTLLSILSTASAWTEGSTENLPNLARQIAQSAPPLRVIFLLPQGIVLVDSAEATQMAMENMLAFPEIQGALQGLESSSIRLSGGVPTIYAARLLSDRLLIHLSYPLTDVTRLLWVYALGMAVLLCALLILLRRGLASFSRQMIAQLEQIQGLLSGETQLQEVKNGETFYPELRPTMQSICYLIGRLHSDLASVRKAQDMRRDFAANASHELKSPLTSIQGFAEMLSEGMADSPEEQAFYLDCILKETRRMRAVIDDILLLGQAELGQNEPLADVNVRAVAQEVADALSGQCRNKNISLSMEGELTVRCVERDIWEILYNLVSNAIRYGREGGYIRIEMGDNRLVVEDNGIGIEAVHLPLIFEQFYRVDKGRSRDEGGTGLGLSIVSQLARKYGGNVRVESEPGKGSRFIVSFVRNV</sequence>
<evidence type="ECO:0000256" key="5">
    <source>
        <dbReference type="ARBA" id="ARBA00022679"/>
    </source>
</evidence>
<keyword evidence="7" id="KW-0902">Two-component regulatory system</keyword>
<feature type="transmembrane region" description="Helical" evidence="9">
    <location>
        <begin position="149"/>
        <end position="167"/>
    </location>
</feature>
<dbReference type="SUPFAM" id="SSF47384">
    <property type="entry name" value="Homodimeric domain of signal transducing histidine kinase"/>
    <property type="match status" value="1"/>
</dbReference>
<evidence type="ECO:0000313" key="11">
    <source>
        <dbReference type="EMBL" id="HIS91766.1"/>
    </source>
</evidence>
<keyword evidence="5" id="KW-0808">Transferase</keyword>
<proteinExistence type="predicted"/>
<dbReference type="GO" id="GO:0016036">
    <property type="term" value="P:cellular response to phosphate starvation"/>
    <property type="evidence" value="ECO:0007669"/>
    <property type="project" value="TreeGrafter"/>
</dbReference>
<evidence type="ECO:0000256" key="2">
    <source>
        <dbReference type="ARBA" id="ARBA00004370"/>
    </source>
</evidence>
<dbReference type="FunFam" id="1.10.287.130:FF:000001">
    <property type="entry name" value="Two-component sensor histidine kinase"/>
    <property type="match status" value="1"/>
</dbReference>
<keyword evidence="4" id="KW-0597">Phosphoprotein</keyword>
<protein>
    <recommendedName>
        <fullName evidence="3">histidine kinase</fullName>
        <ecNumber evidence="3">2.7.13.3</ecNumber>
    </recommendedName>
</protein>
<accession>A0A9D1K4Y4</accession>